<reference evidence="1" key="1">
    <citation type="journal article" date="2016" name="Nat. Genet.">
        <title>A high-quality carrot genome assembly provides new insights into carotenoid accumulation and asterid genome evolution.</title>
        <authorList>
            <person name="Iorizzo M."/>
            <person name="Ellison S."/>
            <person name="Senalik D."/>
            <person name="Zeng P."/>
            <person name="Satapoomin P."/>
            <person name="Huang J."/>
            <person name="Bowman M."/>
            <person name="Iovene M."/>
            <person name="Sanseverino W."/>
            <person name="Cavagnaro P."/>
            <person name="Yildiz M."/>
            <person name="Macko-Podgorni A."/>
            <person name="Moranska E."/>
            <person name="Grzebelus E."/>
            <person name="Grzebelus D."/>
            <person name="Ashrafi H."/>
            <person name="Zheng Z."/>
            <person name="Cheng S."/>
            <person name="Spooner D."/>
            <person name="Van Deynze A."/>
            <person name="Simon P."/>
        </authorList>
    </citation>
    <scope>NUCLEOTIDE SEQUENCE</scope>
    <source>
        <tissue evidence="1">Leaf</tissue>
    </source>
</reference>
<name>A0A175YEW2_DAUCS</name>
<evidence type="ECO:0000313" key="2">
    <source>
        <dbReference type="Proteomes" id="UP000077755"/>
    </source>
</evidence>
<dbReference type="Gramene" id="KZM82023">
    <property type="protein sequence ID" value="KZM82023"/>
    <property type="gene ID" value="DCAR_029636"/>
</dbReference>
<protein>
    <submittedName>
        <fullName evidence="1">Uncharacterized protein</fullName>
    </submittedName>
</protein>
<reference evidence="1" key="2">
    <citation type="submission" date="2022-03" db="EMBL/GenBank/DDBJ databases">
        <title>Draft title - Genomic analysis of global carrot germplasm unveils the trajectory of domestication and the origin of high carotenoid orange carrot.</title>
        <authorList>
            <person name="Iorizzo M."/>
            <person name="Ellison S."/>
            <person name="Senalik D."/>
            <person name="Macko-Podgorni A."/>
            <person name="Grzebelus D."/>
            <person name="Bostan H."/>
            <person name="Rolling W."/>
            <person name="Curaba J."/>
            <person name="Simon P."/>
        </authorList>
    </citation>
    <scope>NUCLEOTIDE SEQUENCE</scope>
    <source>
        <tissue evidence="1">Leaf</tissue>
    </source>
</reference>
<dbReference type="AlphaFoldDB" id="A0A175YEW2"/>
<keyword evidence="2" id="KW-1185">Reference proteome</keyword>
<dbReference type="EMBL" id="CP093351">
    <property type="protein sequence ID" value="WOH14629.1"/>
    <property type="molecule type" value="Genomic_DNA"/>
</dbReference>
<dbReference type="Proteomes" id="UP000077755">
    <property type="component" value="Chromosome 9"/>
</dbReference>
<organism evidence="1 2">
    <name type="scientific">Daucus carota subsp. sativus</name>
    <name type="common">Carrot</name>
    <dbReference type="NCBI Taxonomy" id="79200"/>
    <lineage>
        <taxon>Eukaryota</taxon>
        <taxon>Viridiplantae</taxon>
        <taxon>Streptophyta</taxon>
        <taxon>Embryophyta</taxon>
        <taxon>Tracheophyta</taxon>
        <taxon>Spermatophyta</taxon>
        <taxon>Magnoliopsida</taxon>
        <taxon>eudicotyledons</taxon>
        <taxon>Gunneridae</taxon>
        <taxon>Pentapetalae</taxon>
        <taxon>asterids</taxon>
        <taxon>campanulids</taxon>
        <taxon>Apiales</taxon>
        <taxon>Apiaceae</taxon>
        <taxon>Apioideae</taxon>
        <taxon>Scandiceae</taxon>
        <taxon>Daucinae</taxon>
        <taxon>Daucus</taxon>
        <taxon>Daucus sect. Daucus</taxon>
    </lineage>
</organism>
<proteinExistence type="predicted"/>
<accession>A0A175YEW2</accession>
<sequence length="115" mass="13537">MDKSLWLNLNEVPEGENLFMGQELSKVKEDLNELSHAEQLKMSIEKSEDRFLYMIYETYFPSVLGLKEIERCPAENKEFAEEKLVMPEKENIAIKYVVDVMMEIYFPSALWVMCS</sequence>
<evidence type="ECO:0000313" key="1">
    <source>
        <dbReference type="EMBL" id="WOH14629.1"/>
    </source>
</evidence>
<gene>
    <name evidence="1" type="ORF">DCAR_0934149</name>
</gene>